<keyword evidence="4 12" id="KW-0548">Nucleotidyltransferase</keyword>
<dbReference type="KEGG" id="apro:F751_2963"/>
<dbReference type="STRING" id="3075.A0A087SAL8"/>
<dbReference type="Gene3D" id="1.10.3200.20">
    <property type="entry name" value="DNA Polymerase alpha, zinc finger"/>
    <property type="match status" value="1"/>
</dbReference>
<dbReference type="InterPro" id="IPR045846">
    <property type="entry name" value="POLBc_alpha"/>
</dbReference>
<evidence type="ECO:0000256" key="3">
    <source>
        <dbReference type="ARBA" id="ARBA00022679"/>
    </source>
</evidence>
<evidence type="ECO:0000259" key="14">
    <source>
        <dbReference type="Pfam" id="PF00136"/>
    </source>
</evidence>
<accession>A0A087SAL8</accession>
<evidence type="ECO:0000256" key="7">
    <source>
        <dbReference type="ARBA" id="ARBA00022771"/>
    </source>
</evidence>
<dbReference type="SUPFAM" id="SSF53098">
    <property type="entry name" value="Ribonuclease H-like"/>
    <property type="match status" value="1"/>
</dbReference>
<dbReference type="Pfam" id="PF03104">
    <property type="entry name" value="DNA_pol_B_exo1"/>
    <property type="match status" value="1"/>
</dbReference>
<evidence type="ECO:0000313" key="19">
    <source>
        <dbReference type="Proteomes" id="UP000028924"/>
    </source>
</evidence>
<dbReference type="EC" id="2.7.7.7" evidence="12"/>
<evidence type="ECO:0000256" key="13">
    <source>
        <dbReference type="SAM" id="MobiDB-lite"/>
    </source>
</evidence>
<dbReference type="Pfam" id="PF08996">
    <property type="entry name" value="zf-DNA_Pol"/>
    <property type="match status" value="1"/>
</dbReference>
<gene>
    <name evidence="18" type="ORF">F751_2963</name>
</gene>
<protein>
    <recommendedName>
        <fullName evidence="12">DNA polymerase</fullName>
        <ecNumber evidence="12">2.7.7.7</ecNumber>
    </recommendedName>
</protein>
<feature type="compositionally biased region" description="Low complexity" evidence="13">
    <location>
        <begin position="227"/>
        <end position="241"/>
    </location>
</feature>
<evidence type="ECO:0000256" key="12">
    <source>
        <dbReference type="RuleBase" id="RU000442"/>
    </source>
</evidence>
<evidence type="ECO:0000256" key="5">
    <source>
        <dbReference type="ARBA" id="ARBA00022705"/>
    </source>
</evidence>
<keyword evidence="11" id="KW-0539">Nucleus</keyword>
<dbReference type="InterPro" id="IPR043502">
    <property type="entry name" value="DNA/RNA_pol_sf"/>
</dbReference>
<feature type="domain" description="DNA-directed DNA polymerase family B multifunctional" evidence="14">
    <location>
        <begin position="779"/>
        <end position="1234"/>
    </location>
</feature>
<evidence type="ECO:0000256" key="1">
    <source>
        <dbReference type="ARBA" id="ARBA00004123"/>
    </source>
</evidence>
<dbReference type="FunFam" id="1.10.132.60:FF:000004">
    <property type="entry name" value="DNA polymerase"/>
    <property type="match status" value="1"/>
</dbReference>
<dbReference type="GO" id="GO:0006273">
    <property type="term" value="P:lagging strand elongation"/>
    <property type="evidence" value="ECO:0007669"/>
    <property type="project" value="TreeGrafter"/>
</dbReference>
<keyword evidence="9 12" id="KW-0239">DNA-directed DNA polymerase</keyword>
<dbReference type="InterPro" id="IPR036397">
    <property type="entry name" value="RNaseH_sf"/>
</dbReference>
<dbReference type="GO" id="GO:0000166">
    <property type="term" value="F:nucleotide binding"/>
    <property type="evidence" value="ECO:0007669"/>
    <property type="project" value="InterPro"/>
</dbReference>
<keyword evidence="6" id="KW-0479">Metal-binding</keyword>
<dbReference type="Pfam" id="PF12254">
    <property type="entry name" value="DNA_pol_alpha_N"/>
    <property type="match status" value="1"/>
</dbReference>
<evidence type="ECO:0000256" key="4">
    <source>
        <dbReference type="ARBA" id="ARBA00022695"/>
    </source>
</evidence>
<dbReference type="CDD" id="cd05532">
    <property type="entry name" value="POLBc_alpha"/>
    <property type="match status" value="1"/>
</dbReference>
<keyword evidence="3 12" id="KW-0808">Transferase</keyword>
<evidence type="ECO:0000259" key="17">
    <source>
        <dbReference type="Pfam" id="PF12254"/>
    </source>
</evidence>
<evidence type="ECO:0000259" key="16">
    <source>
        <dbReference type="Pfam" id="PF08996"/>
    </source>
</evidence>
<comment type="catalytic activity">
    <reaction evidence="12">
        <text>DNA(n) + a 2'-deoxyribonucleoside 5'-triphosphate = DNA(n+1) + diphosphate</text>
        <dbReference type="Rhea" id="RHEA:22508"/>
        <dbReference type="Rhea" id="RHEA-COMP:17339"/>
        <dbReference type="Rhea" id="RHEA-COMP:17340"/>
        <dbReference type="ChEBI" id="CHEBI:33019"/>
        <dbReference type="ChEBI" id="CHEBI:61560"/>
        <dbReference type="ChEBI" id="CHEBI:173112"/>
        <dbReference type="EC" id="2.7.7.7"/>
    </reaction>
</comment>
<evidence type="ECO:0000256" key="6">
    <source>
        <dbReference type="ARBA" id="ARBA00022723"/>
    </source>
</evidence>
<keyword evidence="5 12" id="KW-0235">DNA replication</keyword>
<dbReference type="GO" id="GO:0003682">
    <property type="term" value="F:chromatin binding"/>
    <property type="evidence" value="ECO:0007669"/>
    <property type="project" value="TreeGrafter"/>
</dbReference>
<dbReference type="Pfam" id="PF00136">
    <property type="entry name" value="DNA_pol_B"/>
    <property type="match status" value="1"/>
</dbReference>
<dbReference type="GO" id="GO:0003887">
    <property type="term" value="F:DNA-directed DNA polymerase activity"/>
    <property type="evidence" value="ECO:0007669"/>
    <property type="project" value="UniProtKB-KW"/>
</dbReference>
<dbReference type="GeneID" id="23614354"/>
<dbReference type="InterPro" id="IPR006172">
    <property type="entry name" value="DNA-dir_DNA_pol_B"/>
</dbReference>
<dbReference type="eggNOG" id="KOG0970">
    <property type="taxonomic scope" value="Eukaryota"/>
</dbReference>
<evidence type="ECO:0000313" key="18">
    <source>
        <dbReference type="EMBL" id="KFM22772.1"/>
    </source>
</evidence>
<dbReference type="CDD" id="cd05776">
    <property type="entry name" value="DNA_polB_alpha_exo"/>
    <property type="match status" value="1"/>
</dbReference>
<dbReference type="InterPro" id="IPR006134">
    <property type="entry name" value="DNA-dir_DNA_pol_B_multi_dom"/>
</dbReference>
<keyword evidence="7" id="KW-0863">Zinc-finger</keyword>
<dbReference type="SMART" id="SM00486">
    <property type="entry name" value="POLBc"/>
    <property type="match status" value="1"/>
</dbReference>
<feature type="region of interest" description="Disordered" evidence="13">
    <location>
        <begin position="110"/>
        <end position="152"/>
    </location>
</feature>
<feature type="domain" description="DNA-directed DNA polymerase family B exonuclease" evidence="15">
    <location>
        <begin position="454"/>
        <end position="711"/>
    </location>
</feature>
<dbReference type="InterPro" id="IPR042087">
    <property type="entry name" value="DNA_pol_B_thumb"/>
</dbReference>
<dbReference type="EMBL" id="KL662081">
    <property type="protein sequence ID" value="KFM22772.1"/>
    <property type="molecule type" value="Genomic_DNA"/>
</dbReference>
<reference evidence="18 19" key="1">
    <citation type="journal article" date="2014" name="BMC Genomics">
        <title>Oil accumulation mechanisms of the oleaginous microalga Chlorella protothecoides revealed through its genome, transcriptomes, and proteomes.</title>
        <authorList>
            <person name="Gao C."/>
            <person name="Wang Y."/>
            <person name="Shen Y."/>
            <person name="Yan D."/>
            <person name="He X."/>
            <person name="Dai J."/>
            <person name="Wu Q."/>
        </authorList>
    </citation>
    <scope>NUCLEOTIDE SEQUENCE [LARGE SCALE GENOMIC DNA]</scope>
    <source>
        <strain evidence="18 19">0710</strain>
    </source>
</reference>
<feature type="region of interest" description="Disordered" evidence="13">
    <location>
        <begin position="219"/>
        <end position="295"/>
    </location>
</feature>
<dbReference type="InterPro" id="IPR024647">
    <property type="entry name" value="DNA_pol_a_cat_su_N"/>
</dbReference>
<dbReference type="PROSITE" id="PS00116">
    <property type="entry name" value="DNA_POLYMERASE_B"/>
    <property type="match status" value="1"/>
</dbReference>
<dbReference type="Gene3D" id="1.10.287.690">
    <property type="entry name" value="Helix hairpin bin"/>
    <property type="match status" value="1"/>
</dbReference>
<feature type="domain" description="Zinc finger DNA-directed DNA polymerase family B alpha" evidence="16">
    <location>
        <begin position="1277"/>
        <end position="1475"/>
    </location>
</feature>
<proteinExistence type="inferred from homology"/>
<dbReference type="GO" id="GO:0003697">
    <property type="term" value="F:single-stranded DNA binding"/>
    <property type="evidence" value="ECO:0007669"/>
    <property type="project" value="TreeGrafter"/>
</dbReference>
<comment type="similarity">
    <text evidence="2 12">Belongs to the DNA polymerase type-B family.</text>
</comment>
<organism evidence="18 19">
    <name type="scientific">Auxenochlorella protothecoides</name>
    <name type="common">Green microalga</name>
    <name type="synonym">Chlorella protothecoides</name>
    <dbReference type="NCBI Taxonomy" id="3075"/>
    <lineage>
        <taxon>Eukaryota</taxon>
        <taxon>Viridiplantae</taxon>
        <taxon>Chlorophyta</taxon>
        <taxon>core chlorophytes</taxon>
        <taxon>Trebouxiophyceae</taxon>
        <taxon>Chlorellales</taxon>
        <taxon>Chlorellaceae</taxon>
        <taxon>Auxenochlorella</taxon>
    </lineage>
</organism>
<dbReference type="Gene3D" id="2.40.50.730">
    <property type="match status" value="1"/>
</dbReference>
<dbReference type="InterPro" id="IPR006133">
    <property type="entry name" value="DNA-dir_DNA_pol_B_exonuc"/>
</dbReference>
<dbReference type="InterPro" id="IPR023211">
    <property type="entry name" value="DNA_pol_palm_dom_sf"/>
</dbReference>
<dbReference type="Gene3D" id="3.30.70.2820">
    <property type="match status" value="1"/>
</dbReference>
<dbReference type="GO" id="GO:0003688">
    <property type="term" value="F:DNA replication origin binding"/>
    <property type="evidence" value="ECO:0007669"/>
    <property type="project" value="TreeGrafter"/>
</dbReference>
<keyword evidence="10 12" id="KW-0238">DNA-binding</keyword>
<dbReference type="Gene3D" id="3.30.420.10">
    <property type="entry name" value="Ribonuclease H-like superfamily/Ribonuclease H"/>
    <property type="match status" value="1"/>
</dbReference>
<keyword evidence="8" id="KW-0862">Zinc</keyword>
<sequence length="1481" mass="157289">MESEPTKRQRPVQGRVGAKSKQALAEIIALRKSGARRVDTFEVKEEEPVYDVVDEDQYAQIVKKRRDEGGAFVIDRNGLGYADIGEEVDWSVEGDGEHEDLPTGTAKALAKGRKNKADPAPAPPAQRARMQKMFASAAAKPRAGSRPASHDAAATEALLEDILGGVAAAGCSPSAASPARRARYPGTTSLSLAAAAKVPARAAAASAVVKEEVPQVQPGVRLEDEGLAAGSASEEAAGAEGNSRPEAMEPPTPDTAVAAGGWQDMYAAGVDCPSPAPTPAPGDGAVLTGAPTGDAAELPLDSSGALPFYLLDAHEEPAQAGTVFLFGRVPTANGKHASCCAVVHGLQRNLFVVPREDVSTPEIAALEERLESDPGARAALIPLLHAALTRVKEETRALLQAHGVTSMVMKPVLRRYAFENRGVRPGRQWVLKVRYPATCPALPPGLTGAAFAAVFGANQGLLEALTLKRRLMGPGWLALAAPRAVAPSAQLSWCALEVEVAGHKAVAAAPAGVRPAPPLTLASLHVQTALVAGGAAAEIVAASVVYLPEVDVEAAQQDGWRSARDLRHFSAVCRLGGAPFPVGFEAQVKAVNASEVGRRNGGAVLSCQASERSLLAMLVARLRALDVDVLMGHNIAGFDLPILLHRLQHHKVPHWSGLGRLKRHKFPNLAGGGHQFGGGAAPGVLAVLAGRLLCDTYLAARDLVREVDYTLGTLARSLLGEARVDVSPGDVPARYAASDRLLALVRLTESDAWLALGLAFRLSVLPLTRALAQLSGSAWSRSLAGQRAQRIESLLLHEFYARKFLLPDKLSGKERERLEAAAAEEAEGEGDAPAVKKSGKGPQYAGGLVLEPRVGLYDRYVLVLDFNSLYPSIIQEYNICFTTVVRPKDGAVPALPPPSEELAVLPKVLQTLVQRRRTVKDLLKSERDAVRRAQLDIRQQALKLTANSMYGCLGFTHSRFYARPLAELVTAQGREVLQSTVDLVQGALGAEVIYGDTDSIMIHTASTDLEAVTRMGHAIKKEVNKRYRLLEIDVDGVYKRMLLLKKKKYAAIKVEQARGDQAPTESVEQKGLDIVRRDWCPLAKDVGNAVLTEILSGKAREEVVQAVHAHLDDVRLKVEAQAVPLNKFIITKQLTKQPSDYPDAKNQPHVQVALRRLAAGKRDGVAQGETVPYVICDEAADEAHQQVAAPERSLAERAYHPQEVNAAGVSLRPSALYYLSAQVLPVVTRLCAPIEGTDPARLAACLGLDPARYRGAAAAGAAAAGDRDVVLGAGAGLDDDDRFKACPGLELTGNNGTRFRLTGVRDLAAPAARVACDSALLPPDGLGEAVDGGMAVQPLTPAQLSNQTALYSRRSIARYYEGWAASDDALLPCRTRNVCLRLGAEGGTPGSFPPDPKCSGTMRREMDEADLYTELCYAHRMVDVEGALGLLSREDAAAAAQKLVPLRPALDAAAKVTAGIRDGCAFRWVSLLDLFGQGPVA</sequence>
<dbReference type="GO" id="GO:0006272">
    <property type="term" value="P:leading strand elongation"/>
    <property type="evidence" value="ECO:0007669"/>
    <property type="project" value="TreeGrafter"/>
</dbReference>
<name>A0A087SAL8_AUXPR</name>
<keyword evidence="19" id="KW-1185">Reference proteome</keyword>
<dbReference type="PANTHER" id="PTHR45861">
    <property type="entry name" value="DNA POLYMERASE ALPHA CATALYTIC SUBUNIT"/>
    <property type="match status" value="1"/>
</dbReference>
<dbReference type="NCBIfam" id="TIGR00592">
    <property type="entry name" value="pol2"/>
    <property type="match status" value="1"/>
</dbReference>
<dbReference type="GO" id="GO:1902975">
    <property type="term" value="P:mitotic DNA replication initiation"/>
    <property type="evidence" value="ECO:0007669"/>
    <property type="project" value="InterPro"/>
</dbReference>
<dbReference type="Proteomes" id="UP000028924">
    <property type="component" value="Unassembled WGS sequence"/>
</dbReference>
<dbReference type="SUPFAM" id="SSF56672">
    <property type="entry name" value="DNA/RNA polymerases"/>
    <property type="match status" value="1"/>
</dbReference>
<dbReference type="InterPro" id="IPR017964">
    <property type="entry name" value="DNA-dir_DNA_pol_B_CS"/>
</dbReference>
<evidence type="ECO:0000259" key="15">
    <source>
        <dbReference type="Pfam" id="PF03104"/>
    </source>
</evidence>
<dbReference type="Gene3D" id="1.10.132.60">
    <property type="entry name" value="DNA polymerase family B, C-terminal domain"/>
    <property type="match status" value="1"/>
</dbReference>
<dbReference type="InterPro" id="IPR012337">
    <property type="entry name" value="RNaseH-like_sf"/>
</dbReference>
<dbReference type="GO" id="GO:0005658">
    <property type="term" value="C:alpha DNA polymerase:primase complex"/>
    <property type="evidence" value="ECO:0007669"/>
    <property type="project" value="TreeGrafter"/>
</dbReference>
<dbReference type="OrthoDB" id="6755010at2759"/>
<dbReference type="RefSeq" id="XP_011395637.1">
    <property type="nucleotide sequence ID" value="XM_011397335.1"/>
</dbReference>
<evidence type="ECO:0000256" key="9">
    <source>
        <dbReference type="ARBA" id="ARBA00022932"/>
    </source>
</evidence>
<feature type="domain" description="DNA polymerase alpha catalytic subunit N-terminal" evidence="17">
    <location>
        <begin position="24"/>
        <end position="87"/>
    </location>
</feature>
<evidence type="ECO:0000256" key="8">
    <source>
        <dbReference type="ARBA" id="ARBA00022833"/>
    </source>
</evidence>
<dbReference type="PANTHER" id="PTHR45861:SF1">
    <property type="entry name" value="DNA POLYMERASE ALPHA CATALYTIC SUBUNIT"/>
    <property type="match status" value="1"/>
</dbReference>
<dbReference type="GO" id="GO:0008270">
    <property type="term" value="F:zinc ion binding"/>
    <property type="evidence" value="ECO:0007669"/>
    <property type="project" value="UniProtKB-KW"/>
</dbReference>
<evidence type="ECO:0000256" key="10">
    <source>
        <dbReference type="ARBA" id="ARBA00023125"/>
    </source>
</evidence>
<comment type="subcellular location">
    <subcellularLocation>
        <location evidence="1">Nucleus</location>
    </subcellularLocation>
</comment>
<evidence type="ECO:0000256" key="2">
    <source>
        <dbReference type="ARBA" id="ARBA00005755"/>
    </source>
</evidence>
<dbReference type="InterPro" id="IPR038256">
    <property type="entry name" value="Pol_alpha_znc_sf"/>
</dbReference>
<dbReference type="PRINTS" id="PR00106">
    <property type="entry name" value="DNAPOLB"/>
</dbReference>
<evidence type="ECO:0000256" key="11">
    <source>
        <dbReference type="ARBA" id="ARBA00023242"/>
    </source>
</evidence>
<dbReference type="InterPro" id="IPR015088">
    <property type="entry name" value="Znf_DNA-dir_DNA_pol_B_alpha"/>
</dbReference>
<dbReference type="Gene3D" id="3.90.1600.10">
    <property type="entry name" value="Palm domain of DNA polymerase"/>
    <property type="match status" value="1"/>
</dbReference>